<evidence type="ECO:0000313" key="5">
    <source>
        <dbReference type="Proteomes" id="UP000635477"/>
    </source>
</evidence>
<reference evidence="4" key="2">
    <citation type="submission" date="2020-05" db="EMBL/GenBank/DDBJ databases">
        <authorList>
            <person name="Kim H.-S."/>
            <person name="Proctor R.H."/>
            <person name="Brown D.W."/>
        </authorList>
    </citation>
    <scope>NUCLEOTIDE SEQUENCE</scope>
    <source>
        <strain evidence="4">NRRL 22465</strain>
    </source>
</reference>
<protein>
    <recommendedName>
        <fullName evidence="3">THUMP domain-containing protein</fullName>
    </recommendedName>
</protein>
<name>A0A8H4UL00_9HYPO</name>
<dbReference type="InterPro" id="IPR040183">
    <property type="entry name" value="THUMPD1-like"/>
</dbReference>
<evidence type="ECO:0000256" key="2">
    <source>
        <dbReference type="SAM" id="MobiDB-lite"/>
    </source>
</evidence>
<feature type="region of interest" description="Disordered" evidence="2">
    <location>
        <begin position="1"/>
        <end position="45"/>
    </location>
</feature>
<evidence type="ECO:0000259" key="3">
    <source>
        <dbReference type="PROSITE" id="PS51165"/>
    </source>
</evidence>
<dbReference type="EMBL" id="JABEYC010000371">
    <property type="protein sequence ID" value="KAF4978413.1"/>
    <property type="molecule type" value="Genomic_DNA"/>
</dbReference>
<dbReference type="InterPro" id="IPR004114">
    <property type="entry name" value="THUMP_dom"/>
</dbReference>
<accession>A0A8H4UL00</accession>
<comment type="caution">
    <text evidence="4">The sequence shown here is derived from an EMBL/GenBank/DDBJ whole genome shotgun (WGS) entry which is preliminary data.</text>
</comment>
<organism evidence="4 5">
    <name type="scientific">Fusarium zealandicum</name>
    <dbReference type="NCBI Taxonomy" id="1053134"/>
    <lineage>
        <taxon>Eukaryota</taxon>
        <taxon>Fungi</taxon>
        <taxon>Dikarya</taxon>
        <taxon>Ascomycota</taxon>
        <taxon>Pezizomycotina</taxon>
        <taxon>Sordariomycetes</taxon>
        <taxon>Hypocreomycetidae</taxon>
        <taxon>Hypocreales</taxon>
        <taxon>Nectriaceae</taxon>
        <taxon>Fusarium</taxon>
        <taxon>Fusarium staphyleae species complex</taxon>
    </lineage>
</organism>
<keyword evidence="1" id="KW-0694">RNA-binding</keyword>
<dbReference type="GO" id="GO:0006400">
    <property type="term" value="P:tRNA modification"/>
    <property type="evidence" value="ECO:0007669"/>
    <property type="project" value="InterPro"/>
</dbReference>
<dbReference type="SUPFAM" id="SSF143437">
    <property type="entry name" value="THUMP domain-like"/>
    <property type="match status" value="1"/>
</dbReference>
<evidence type="ECO:0000256" key="1">
    <source>
        <dbReference type="PROSITE-ProRule" id="PRU00529"/>
    </source>
</evidence>
<dbReference type="AlphaFoldDB" id="A0A8H4UL00"/>
<gene>
    <name evidence="4" type="ORF">FZEAL_5204</name>
</gene>
<proteinExistence type="predicted"/>
<evidence type="ECO:0000313" key="4">
    <source>
        <dbReference type="EMBL" id="KAF4978413.1"/>
    </source>
</evidence>
<dbReference type="CDD" id="cd11717">
    <property type="entry name" value="THUMP_THUMPD1_like"/>
    <property type="match status" value="1"/>
</dbReference>
<dbReference type="PROSITE" id="PS51165">
    <property type="entry name" value="THUMP"/>
    <property type="match status" value="1"/>
</dbReference>
<dbReference type="Proteomes" id="UP000635477">
    <property type="component" value="Unassembled WGS sequence"/>
</dbReference>
<dbReference type="PANTHER" id="PTHR13452:SF10">
    <property type="entry name" value="THUMP DOMAIN-CONTAINING PROTEIN 1"/>
    <property type="match status" value="1"/>
</dbReference>
<feature type="domain" description="THUMP" evidence="3">
    <location>
        <begin position="161"/>
        <end position="303"/>
    </location>
</feature>
<keyword evidence="5" id="KW-1185">Reference proteome</keyword>
<dbReference type="Gene3D" id="3.30.2300.10">
    <property type="entry name" value="THUMP superfamily"/>
    <property type="match status" value="1"/>
</dbReference>
<feature type="compositionally biased region" description="Basic and acidic residues" evidence="2">
    <location>
        <begin position="1"/>
        <end position="11"/>
    </location>
</feature>
<sequence length="340" mass="38074">MTDGANKRKDGPGGSDPAHKKSKGGSAGRWQTPHQKARQTERSELGRTLEVNDVGIWVTYARGMKGKAMREFKALCDEYGESLFGVKPPNAEEDEDKEGEEHQDIEASIQQELAGMVPQKPTTKQVFTIISTALDCVFFMKTMKPVEPLELVARICQDAKDCPDPRQRKVRYINRLTPVFDTDRATDKGIERVTRSVLAPHFQLKSETGDHVAEEAGPAACTVSDDDDDDDSRKVSFPESDERSCFQYAIRHTIRNHTAFKSSAVIKMTADLIKPEHKVNLTSPDKVVLVEIFQTFCGVSVVDGKQWEELKRYNINELYKLTPEKEKKSEPAAEGAVESK</sequence>
<dbReference type="PANTHER" id="PTHR13452">
    <property type="entry name" value="THUMP DOMAIN CONTAINING PROTEIN 1-RELATED"/>
    <property type="match status" value="1"/>
</dbReference>
<reference evidence="4" key="1">
    <citation type="journal article" date="2020" name="BMC Genomics">
        <title>Correction to: Identification and distribution of gene clusters required for synthesis of sphingolipid metabolism inhibitors in diverse species of the filamentous fungus Fusarium.</title>
        <authorList>
            <person name="Kim H.S."/>
            <person name="Lohmar J.M."/>
            <person name="Busman M."/>
            <person name="Brown D.W."/>
            <person name="Naumann T.A."/>
            <person name="Divon H.H."/>
            <person name="Lysoe E."/>
            <person name="Uhlig S."/>
            <person name="Proctor R.H."/>
        </authorList>
    </citation>
    <scope>NUCLEOTIDE SEQUENCE</scope>
    <source>
        <strain evidence="4">NRRL 22465</strain>
    </source>
</reference>
<dbReference type="OrthoDB" id="367221at2759"/>
<dbReference type="Pfam" id="PF02926">
    <property type="entry name" value="THUMP"/>
    <property type="match status" value="1"/>
</dbReference>
<dbReference type="GO" id="GO:0003723">
    <property type="term" value="F:RNA binding"/>
    <property type="evidence" value="ECO:0007669"/>
    <property type="project" value="UniProtKB-UniRule"/>
</dbReference>